<accession>A0A1D9ML48</accession>
<evidence type="ECO:0000313" key="3">
    <source>
        <dbReference type="EMBL" id="AOZ72958.1"/>
    </source>
</evidence>
<dbReference type="Proteomes" id="UP000176288">
    <property type="component" value="Chromosome"/>
</dbReference>
<proteinExistence type="predicted"/>
<dbReference type="AlphaFoldDB" id="A0A1D9ML48"/>
<feature type="region of interest" description="Disordered" evidence="1">
    <location>
        <begin position="1"/>
        <end position="62"/>
    </location>
</feature>
<organism evidence="3 4">
    <name type="scientific">Boudabousia tangfeifanii</name>
    <dbReference type="NCBI Taxonomy" id="1912795"/>
    <lineage>
        <taxon>Bacteria</taxon>
        <taxon>Bacillati</taxon>
        <taxon>Actinomycetota</taxon>
        <taxon>Actinomycetes</taxon>
        <taxon>Actinomycetales</taxon>
        <taxon>Actinomycetaceae</taxon>
        <taxon>Boudabousia</taxon>
    </lineage>
</organism>
<keyword evidence="2" id="KW-0472">Membrane</keyword>
<dbReference type="Pfam" id="PF04977">
    <property type="entry name" value="DivIC"/>
    <property type="match status" value="1"/>
</dbReference>
<sequence>MGHTSTNRKENPRSLSKLTKGRSKAAETGATGQKRGTAEIPAGAYARRPAARRPRNSAPSVQAAPVIKADGTVGEVSYQLGGFILLLIVLVLFLISPIKQLLSNQQEYRQVQVEIANQKALQAELKDRLAQWNDPDFVASQARERLGYARPGETQYLITGKEVPQQIRSQNQAEALSGPVRPWFLKLSDSLVTTNKINQTLNTTPTKEQP</sequence>
<name>A0A1D9ML48_9ACTO</name>
<dbReference type="EMBL" id="CP017812">
    <property type="protein sequence ID" value="AOZ72958.1"/>
    <property type="molecule type" value="Genomic_DNA"/>
</dbReference>
<dbReference type="InterPro" id="IPR007060">
    <property type="entry name" value="FtsL/DivIC"/>
</dbReference>
<protein>
    <recommendedName>
        <fullName evidence="5">Septum formation initiator</fullName>
    </recommendedName>
</protein>
<feature type="transmembrane region" description="Helical" evidence="2">
    <location>
        <begin position="76"/>
        <end position="95"/>
    </location>
</feature>
<keyword evidence="2" id="KW-0812">Transmembrane</keyword>
<evidence type="ECO:0000256" key="2">
    <source>
        <dbReference type="SAM" id="Phobius"/>
    </source>
</evidence>
<keyword evidence="2" id="KW-1133">Transmembrane helix</keyword>
<dbReference type="STRING" id="1912795.BK816_06360"/>
<evidence type="ECO:0000313" key="4">
    <source>
        <dbReference type="Proteomes" id="UP000176288"/>
    </source>
</evidence>
<dbReference type="KEGG" id="avu:BK816_06360"/>
<evidence type="ECO:0008006" key="5">
    <source>
        <dbReference type="Google" id="ProtNLM"/>
    </source>
</evidence>
<evidence type="ECO:0000256" key="1">
    <source>
        <dbReference type="SAM" id="MobiDB-lite"/>
    </source>
</evidence>
<gene>
    <name evidence="3" type="ORF">BK816_06360</name>
</gene>
<reference evidence="3 4" key="1">
    <citation type="submission" date="2016-10" db="EMBL/GenBank/DDBJ databases">
        <title>Actinomyces aegypiusis sp. nov., isolated from the Aegypius monachus in Qinghai Tibet Plateau China.</title>
        <authorList>
            <person name="Wang Y."/>
        </authorList>
    </citation>
    <scope>NUCLEOTIDE SEQUENCE [LARGE SCALE GENOMIC DNA]</scope>
    <source>
        <strain evidence="3 4">VUL4_3</strain>
    </source>
</reference>
<keyword evidence="4" id="KW-1185">Reference proteome</keyword>